<dbReference type="EMBL" id="QJKJ01004873">
    <property type="protein sequence ID" value="RDX92431.1"/>
    <property type="molecule type" value="Genomic_DNA"/>
</dbReference>
<protein>
    <submittedName>
        <fullName evidence="1">Uncharacterized protein</fullName>
    </submittedName>
</protein>
<gene>
    <name evidence="1" type="ORF">CR513_25450</name>
</gene>
<feature type="non-terminal residue" evidence="1">
    <location>
        <position position="1"/>
    </location>
</feature>
<comment type="caution">
    <text evidence="1">The sequence shown here is derived from an EMBL/GenBank/DDBJ whole genome shotgun (WGS) entry which is preliminary data.</text>
</comment>
<dbReference type="InterPro" id="IPR036397">
    <property type="entry name" value="RNaseH_sf"/>
</dbReference>
<proteinExistence type="predicted"/>
<dbReference type="GO" id="GO:0003676">
    <property type="term" value="F:nucleic acid binding"/>
    <property type="evidence" value="ECO:0007669"/>
    <property type="project" value="InterPro"/>
</dbReference>
<evidence type="ECO:0000313" key="1">
    <source>
        <dbReference type="EMBL" id="RDX92431.1"/>
    </source>
</evidence>
<organism evidence="1 2">
    <name type="scientific">Mucuna pruriens</name>
    <name type="common">Velvet bean</name>
    <name type="synonym">Dolichos pruriens</name>
    <dbReference type="NCBI Taxonomy" id="157652"/>
    <lineage>
        <taxon>Eukaryota</taxon>
        <taxon>Viridiplantae</taxon>
        <taxon>Streptophyta</taxon>
        <taxon>Embryophyta</taxon>
        <taxon>Tracheophyta</taxon>
        <taxon>Spermatophyta</taxon>
        <taxon>Magnoliopsida</taxon>
        <taxon>eudicotyledons</taxon>
        <taxon>Gunneridae</taxon>
        <taxon>Pentapetalae</taxon>
        <taxon>rosids</taxon>
        <taxon>fabids</taxon>
        <taxon>Fabales</taxon>
        <taxon>Fabaceae</taxon>
        <taxon>Papilionoideae</taxon>
        <taxon>50 kb inversion clade</taxon>
        <taxon>NPAAA clade</taxon>
        <taxon>indigoferoid/millettioid clade</taxon>
        <taxon>Phaseoleae</taxon>
        <taxon>Mucuna</taxon>
    </lineage>
</organism>
<sequence>MANPNRKDWSRLLEDALWAHRIVYQTLLGMSPYQIVFVKQCNLAYDQARKQRKLQLQELEEFRLEAFEKSWIYKKEFRVVHKVLLFNSRLKLIAGQVKASQPIKRVLVQEKSSRLDRLLSRPA</sequence>
<dbReference type="AlphaFoldDB" id="A0A371GPF8"/>
<dbReference type="Gene3D" id="3.30.420.10">
    <property type="entry name" value="Ribonuclease H-like superfamily/Ribonuclease H"/>
    <property type="match status" value="1"/>
</dbReference>
<name>A0A371GPF8_MUCPR</name>
<accession>A0A371GPF8</accession>
<reference evidence="1" key="1">
    <citation type="submission" date="2018-05" db="EMBL/GenBank/DDBJ databases">
        <title>Draft genome of Mucuna pruriens seed.</title>
        <authorList>
            <person name="Nnadi N.E."/>
            <person name="Vos R."/>
            <person name="Hasami M.H."/>
            <person name="Devisetty U.K."/>
            <person name="Aguiy J.C."/>
        </authorList>
    </citation>
    <scope>NUCLEOTIDE SEQUENCE [LARGE SCALE GENOMIC DNA]</scope>
    <source>
        <strain evidence="1">JCA_2017</strain>
    </source>
</reference>
<dbReference type="Proteomes" id="UP000257109">
    <property type="component" value="Unassembled WGS sequence"/>
</dbReference>
<keyword evidence="2" id="KW-1185">Reference proteome</keyword>
<evidence type="ECO:0000313" key="2">
    <source>
        <dbReference type="Proteomes" id="UP000257109"/>
    </source>
</evidence>